<feature type="domain" description="ABC transporter" evidence="4">
    <location>
        <begin position="5"/>
        <end position="232"/>
    </location>
</feature>
<proteinExistence type="predicted"/>
<dbReference type="Proteomes" id="UP001202402">
    <property type="component" value="Unassembled WGS sequence"/>
</dbReference>
<dbReference type="Pfam" id="PF00005">
    <property type="entry name" value="ABC_tran"/>
    <property type="match status" value="1"/>
</dbReference>
<gene>
    <name evidence="5" type="ORF">LQE99_18815</name>
</gene>
<dbReference type="PROSITE" id="PS00211">
    <property type="entry name" value="ABC_TRANSPORTER_1"/>
    <property type="match status" value="1"/>
</dbReference>
<dbReference type="EMBL" id="JAKVPQ010000018">
    <property type="protein sequence ID" value="MCH4287176.1"/>
    <property type="molecule type" value="Genomic_DNA"/>
</dbReference>
<dbReference type="InterPro" id="IPR027417">
    <property type="entry name" value="P-loop_NTPase"/>
</dbReference>
<evidence type="ECO:0000313" key="5">
    <source>
        <dbReference type="EMBL" id="MCH4287176.1"/>
    </source>
</evidence>
<sequence>MEKIVTVKNLSKSYGKQLVLDDISFEIYKGEIVGFIGPNGAGKSTLMKCMCNLINIDAGSINICGYDLVKDRKNALKKQASLIEGPGLFLTMTGLQNIKLFASLHDVSKQRLQEMIDYSRLGKHINKKVSAYSLGMKQRLALAIALLSEPNFLMLDEPMNGLDPTGIFELREELRNMVNKYNMALLISSHQLNEIEKIADRIIYLDHGKINEVEKNSTTTKYIIKLDKALTNYNKLYMSF</sequence>
<dbReference type="GO" id="GO:0005524">
    <property type="term" value="F:ATP binding"/>
    <property type="evidence" value="ECO:0007669"/>
    <property type="project" value="UniProtKB-KW"/>
</dbReference>
<dbReference type="PROSITE" id="PS50893">
    <property type="entry name" value="ABC_TRANSPORTER_2"/>
    <property type="match status" value="1"/>
</dbReference>
<dbReference type="SUPFAM" id="SSF52540">
    <property type="entry name" value="P-loop containing nucleoside triphosphate hydrolases"/>
    <property type="match status" value="1"/>
</dbReference>
<protein>
    <submittedName>
        <fullName evidence="5">ATP-binding cassette domain-containing protein</fullName>
    </submittedName>
</protein>
<dbReference type="PANTHER" id="PTHR42939">
    <property type="entry name" value="ABC TRANSPORTER ATP-BINDING PROTEIN ALBC-RELATED"/>
    <property type="match status" value="1"/>
</dbReference>
<keyword evidence="3 5" id="KW-0067">ATP-binding</keyword>
<evidence type="ECO:0000313" key="6">
    <source>
        <dbReference type="Proteomes" id="UP001202402"/>
    </source>
</evidence>
<keyword evidence="1" id="KW-0813">Transport</keyword>
<dbReference type="PANTHER" id="PTHR42939:SF1">
    <property type="entry name" value="ABC TRANSPORTER ATP-BINDING PROTEIN ALBC-RELATED"/>
    <property type="match status" value="1"/>
</dbReference>
<accession>A0ABS9RBZ3</accession>
<dbReference type="InterPro" id="IPR051782">
    <property type="entry name" value="ABC_Transporter_VariousFunc"/>
</dbReference>
<dbReference type="Gene3D" id="3.40.50.300">
    <property type="entry name" value="P-loop containing nucleotide triphosphate hydrolases"/>
    <property type="match status" value="1"/>
</dbReference>
<evidence type="ECO:0000256" key="3">
    <source>
        <dbReference type="ARBA" id="ARBA00022840"/>
    </source>
</evidence>
<name>A0ABS9RBZ3_9FIRM</name>
<dbReference type="InterPro" id="IPR017871">
    <property type="entry name" value="ABC_transporter-like_CS"/>
</dbReference>
<reference evidence="5 6" key="1">
    <citation type="submission" date="2022-02" db="EMBL/GenBank/DDBJ databases">
        <title>Genome of Erysipelotrichaceae sp. nov. NSJ-176 isolated from human feces.</title>
        <authorList>
            <person name="Abdugheni R."/>
        </authorList>
    </citation>
    <scope>NUCLEOTIDE SEQUENCE [LARGE SCALE GENOMIC DNA]</scope>
    <source>
        <strain evidence="5 6">NSJ-176</strain>
    </source>
</reference>
<keyword evidence="6" id="KW-1185">Reference proteome</keyword>
<evidence type="ECO:0000256" key="1">
    <source>
        <dbReference type="ARBA" id="ARBA00022448"/>
    </source>
</evidence>
<dbReference type="InterPro" id="IPR003593">
    <property type="entry name" value="AAA+_ATPase"/>
</dbReference>
<keyword evidence="2" id="KW-0547">Nucleotide-binding</keyword>
<evidence type="ECO:0000259" key="4">
    <source>
        <dbReference type="PROSITE" id="PS50893"/>
    </source>
</evidence>
<dbReference type="InterPro" id="IPR003439">
    <property type="entry name" value="ABC_transporter-like_ATP-bd"/>
</dbReference>
<organism evidence="5 6">
    <name type="scientific">Amedibacillus hominis</name>
    <dbReference type="NCBI Taxonomy" id="2897776"/>
    <lineage>
        <taxon>Bacteria</taxon>
        <taxon>Bacillati</taxon>
        <taxon>Bacillota</taxon>
        <taxon>Erysipelotrichia</taxon>
        <taxon>Erysipelotrichales</taxon>
        <taxon>Erysipelotrichaceae</taxon>
        <taxon>Amedibacillus</taxon>
    </lineage>
</organism>
<evidence type="ECO:0000256" key="2">
    <source>
        <dbReference type="ARBA" id="ARBA00022741"/>
    </source>
</evidence>
<dbReference type="RefSeq" id="WP_178695178.1">
    <property type="nucleotide sequence ID" value="NZ_JAKVPQ010000018.1"/>
</dbReference>
<dbReference type="SMART" id="SM00382">
    <property type="entry name" value="AAA"/>
    <property type="match status" value="1"/>
</dbReference>
<comment type="caution">
    <text evidence="5">The sequence shown here is derived from an EMBL/GenBank/DDBJ whole genome shotgun (WGS) entry which is preliminary data.</text>
</comment>